<evidence type="ECO:0000256" key="1">
    <source>
        <dbReference type="SAM" id="MobiDB-lite"/>
    </source>
</evidence>
<dbReference type="AlphaFoldDB" id="A0AAD7D6C7"/>
<comment type="caution">
    <text evidence="2">The sequence shown here is derived from an EMBL/GenBank/DDBJ whole genome shotgun (WGS) entry which is preliminary data.</text>
</comment>
<name>A0AAD7D6C7_MYCRO</name>
<feature type="compositionally biased region" description="Basic and acidic residues" evidence="1">
    <location>
        <begin position="288"/>
        <end position="317"/>
    </location>
</feature>
<proteinExistence type="predicted"/>
<feature type="region of interest" description="Disordered" evidence="1">
    <location>
        <begin position="282"/>
        <end position="317"/>
    </location>
</feature>
<sequence>MQTPPTSPQRHQYHTHQILRNINVSQDTSPHCRRPKQNDVNANDEIGWKIHPAYGNTKGHHVLNSKAPRMREHERMEEENHIRTPALGEESPCANVQRRVTRIAGAAAGPFMTAHCEYNESENRHDLGPMTVGSYSVVIQSTHTLPTIEVYFQELTPVDYHAFGDIVWIIPLGSPENFDMLHHAIVHIAGFVTNVNEDNLTFEIHATQYVSATKTADNVFSGAIEVLLTGVKRNEDCTVNYFIVDLEKVMFLGPASVTPKAKESPTKLVNTSTPVCLKFTGFFGSQGSDRKSGEPNPKKHKTADDRANQEAEDKVSN</sequence>
<accession>A0AAD7D6C7</accession>
<organism evidence="2 3">
    <name type="scientific">Mycena rosella</name>
    <name type="common">Pink bonnet</name>
    <name type="synonym">Agaricus rosellus</name>
    <dbReference type="NCBI Taxonomy" id="1033263"/>
    <lineage>
        <taxon>Eukaryota</taxon>
        <taxon>Fungi</taxon>
        <taxon>Dikarya</taxon>
        <taxon>Basidiomycota</taxon>
        <taxon>Agaricomycotina</taxon>
        <taxon>Agaricomycetes</taxon>
        <taxon>Agaricomycetidae</taxon>
        <taxon>Agaricales</taxon>
        <taxon>Marasmiineae</taxon>
        <taxon>Mycenaceae</taxon>
        <taxon>Mycena</taxon>
    </lineage>
</organism>
<evidence type="ECO:0000313" key="2">
    <source>
        <dbReference type="EMBL" id="KAJ7681338.1"/>
    </source>
</evidence>
<dbReference type="Proteomes" id="UP001221757">
    <property type="component" value="Unassembled WGS sequence"/>
</dbReference>
<protein>
    <submittedName>
        <fullName evidence="2">Uncharacterized protein</fullName>
    </submittedName>
</protein>
<reference evidence="2" key="1">
    <citation type="submission" date="2023-03" db="EMBL/GenBank/DDBJ databases">
        <title>Massive genome expansion in bonnet fungi (Mycena s.s.) driven by repeated elements and novel gene families across ecological guilds.</title>
        <authorList>
            <consortium name="Lawrence Berkeley National Laboratory"/>
            <person name="Harder C.B."/>
            <person name="Miyauchi S."/>
            <person name="Viragh M."/>
            <person name="Kuo A."/>
            <person name="Thoen E."/>
            <person name="Andreopoulos B."/>
            <person name="Lu D."/>
            <person name="Skrede I."/>
            <person name="Drula E."/>
            <person name="Henrissat B."/>
            <person name="Morin E."/>
            <person name="Kohler A."/>
            <person name="Barry K."/>
            <person name="LaButti K."/>
            <person name="Morin E."/>
            <person name="Salamov A."/>
            <person name="Lipzen A."/>
            <person name="Mereny Z."/>
            <person name="Hegedus B."/>
            <person name="Baldrian P."/>
            <person name="Stursova M."/>
            <person name="Weitz H."/>
            <person name="Taylor A."/>
            <person name="Grigoriev I.V."/>
            <person name="Nagy L.G."/>
            <person name="Martin F."/>
            <person name="Kauserud H."/>
        </authorList>
    </citation>
    <scope>NUCLEOTIDE SEQUENCE</scope>
    <source>
        <strain evidence="2">CBHHK067</strain>
    </source>
</reference>
<evidence type="ECO:0000313" key="3">
    <source>
        <dbReference type="Proteomes" id="UP001221757"/>
    </source>
</evidence>
<keyword evidence="3" id="KW-1185">Reference proteome</keyword>
<gene>
    <name evidence="2" type="ORF">B0H17DRAFT_1205867</name>
</gene>
<dbReference type="EMBL" id="JARKIE010000119">
    <property type="protein sequence ID" value="KAJ7681338.1"/>
    <property type="molecule type" value="Genomic_DNA"/>
</dbReference>